<evidence type="ECO:0000256" key="3">
    <source>
        <dbReference type="ARBA" id="ARBA00023136"/>
    </source>
</evidence>
<feature type="region of interest" description="Disordered" evidence="5">
    <location>
        <begin position="1267"/>
        <end position="1286"/>
    </location>
</feature>
<feature type="domain" description="Ig-like" evidence="8">
    <location>
        <begin position="877"/>
        <end position="993"/>
    </location>
</feature>
<evidence type="ECO:0000256" key="6">
    <source>
        <dbReference type="SAM" id="Phobius"/>
    </source>
</evidence>
<reference evidence="10" key="1">
    <citation type="submission" date="2025-08" db="UniProtKB">
        <authorList>
            <consortium name="RefSeq"/>
        </authorList>
    </citation>
    <scope>IDENTIFICATION</scope>
    <source>
        <strain evidence="10">Wakin</strain>
        <tissue evidence="10">Muscle</tissue>
    </source>
</reference>
<feature type="transmembrane region" description="Helical" evidence="6">
    <location>
        <begin position="1142"/>
        <end position="1167"/>
    </location>
</feature>
<dbReference type="InterPro" id="IPR007110">
    <property type="entry name" value="Ig-like_dom"/>
</dbReference>
<feature type="compositionally biased region" description="Basic residues" evidence="5">
    <location>
        <begin position="1272"/>
        <end position="1286"/>
    </location>
</feature>
<evidence type="ECO:0000256" key="4">
    <source>
        <dbReference type="ARBA" id="ARBA00023180"/>
    </source>
</evidence>
<dbReference type="OrthoDB" id="8439544at2759"/>
<organism evidence="9 10">
    <name type="scientific">Carassius auratus</name>
    <name type="common">Goldfish</name>
    <dbReference type="NCBI Taxonomy" id="7957"/>
    <lineage>
        <taxon>Eukaryota</taxon>
        <taxon>Metazoa</taxon>
        <taxon>Chordata</taxon>
        <taxon>Craniata</taxon>
        <taxon>Vertebrata</taxon>
        <taxon>Euteleostomi</taxon>
        <taxon>Actinopterygii</taxon>
        <taxon>Neopterygii</taxon>
        <taxon>Teleostei</taxon>
        <taxon>Ostariophysi</taxon>
        <taxon>Cypriniformes</taxon>
        <taxon>Cyprinidae</taxon>
        <taxon>Cyprininae</taxon>
        <taxon>Carassius</taxon>
    </lineage>
</organism>
<dbReference type="InterPro" id="IPR036179">
    <property type="entry name" value="Ig-like_dom_sf"/>
</dbReference>
<dbReference type="PROSITE" id="PS50835">
    <property type="entry name" value="IG_LIKE"/>
    <property type="match status" value="4"/>
</dbReference>
<dbReference type="PANTHER" id="PTHR12080:SF59">
    <property type="entry name" value="HEPATIC AND GLIAL CELL ADHESION MOLECULE"/>
    <property type="match status" value="1"/>
</dbReference>
<sequence>MMLIFGLMLLQTAACLELNCSFDQSDPCYTALGHKLNLMMVQDASEYDLKIHKRIYNPQDDPRCRVKNGRMRECDLYNNRPEVTVINGTLIINHVIRADSGNYRLTLSHSDGSETFRDLQVIVEGLDRFCWFDQPDPCYAALGHKLNLPMVLDDSVYDLKLKRIRNINTQDGPDCTIKCGSKKKCDLYNNRPEVTVINGTLIINRVIRADSGNYRLTLTHQEWGVDPSKHIQVIVEAPIGSVEVSIICSSSGVMRVFCSSEGDQLLYSWTLNGDPLMVGNTSIDLDEGTDGDISCSVKNHVSHAQKTIRLKPCPGLDRFCSFDQSDPCYTALGHKLNLMMVQDASKYDLQLKKTINNNTADDPVCRVRYGRMRMSQCDLYNNRPEVTVINGSLIINRVNRADSGNYRLTLSHSDGTETSRDLQVIVEAPIGSVEVSIICSSSGVMRVFCSSEGDQLLYSWTLNGDPLMDGNSSIDLDEGTDGDISCSVKNHVSHAQKTIRLKPCPGLDQFCRFDQSDPCYTALGHKLNLMMVQDASKYDLTIIKRINNNTADDPVCRVKNDRMRMSQCDLYNNRPEVTVINGSLIINRVIRTDSGNYRLTLVRSDGSETSRDLQVIVEAPIGSVEVSIICSSSGVMRVFCSSEGDQLLYSWTLNGDPLMDGNSSIDLDEGTDGDISCSVKNHVSHAQKTIRLKPCPGMDRFCSFDQSDPCYTALGHKLNLLMVQDASKYDLMLTKRINYTQDDPVCRVKNDRMRMSQCDLYNNRPEVTVINGSLIINRVIRADSGNYRLSLFHSDGTETSRDLQVIVEGLELNCGFDQSDPCYTALGHKLNLMMVQDASKYDLKIIKRINNTADGSVCRVKNDRMRTGECDLYNNRPEVTVINGTVIINRVFRADSGNYRLRLESSDGTETFRDLQVIVEAPIGSVEVSIICSSSGVMRVFCSSEGDQLLYSWTLNGDPLMDGNSSIDLDEGTDGDISCSVKNHVSHAQKTIRLKPCPGLDQFCSFDQSDPCYTALGHKLNLMMVQDASKYDLKIIKRINNKKDGPVCRVKNDKMRKTECDLYNNRPEVTVINGTLIINRVIRADSGNYRLKLSLSDGTETSRDLQVIVEGSTTAAVTSVTSNVTSNVTSAVTRSSQTLENVLLIVIAFGCAALMLILLFTIVCYVYKKKQLKSTPAPAGDTELMYTNIPEKKDEKMTTDEKMDSANVPVPRMDWNSLDLPDSWRRFRQHADLMFKGPFHEKSEEEHCSYLLLWNRSRLLMGNTLRCDHGQRGRKRRRKRRSRMAR</sequence>
<protein>
    <submittedName>
        <fullName evidence="10">Uncharacterized protein LOC113114360 isoform X1</fullName>
    </submittedName>
</protein>
<dbReference type="PANTHER" id="PTHR12080">
    <property type="entry name" value="SIGNALING LYMPHOCYTIC ACTIVATION MOLECULE"/>
    <property type="match status" value="1"/>
</dbReference>
<evidence type="ECO:0000313" key="10">
    <source>
        <dbReference type="RefSeq" id="XP_026137058.1"/>
    </source>
</evidence>
<keyword evidence="9" id="KW-1185">Reference proteome</keyword>
<dbReference type="GO" id="GO:0005911">
    <property type="term" value="C:cell-cell junction"/>
    <property type="evidence" value="ECO:0007669"/>
    <property type="project" value="TreeGrafter"/>
</dbReference>
<evidence type="ECO:0000259" key="8">
    <source>
        <dbReference type="PROSITE" id="PS50835"/>
    </source>
</evidence>
<feature type="signal peptide" evidence="7">
    <location>
        <begin position="1"/>
        <end position="15"/>
    </location>
</feature>
<name>A0A6P6QUI8_CARAU</name>
<dbReference type="InterPro" id="IPR003599">
    <property type="entry name" value="Ig_sub"/>
</dbReference>
<dbReference type="RefSeq" id="XP_026137058.1">
    <property type="nucleotide sequence ID" value="XM_026281273.1"/>
</dbReference>
<dbReference type="SMART" id="SM00409">
    <property type="entry name" value="IG"/>
    <property type="match status" value="7"/>
</dbReference>
<feature type="domain" description="Ig-like" evidence="8">
    <location>
        <begin position="227"/>
        <end position="309"/>
    </location>
</feature>
<keyword evidence="3 6" id="KW-0472">Membrane</keyword>
<dbReference type="SUPFAM" id="SSF48726">
    <property type="entry name" value="Immunoglobulin"/>
    <property type="match status" value="3"/>
</dbReference>
<keyword evidence="4" id="KW-0325">Glycoprotein</keyword>
<evidence type="ECO:0000313" key="9">
    <source>
        <dbReference type="Proteomes" id="UP000515129"/>
    </source>
</evidence>
<dbReference type="GO" id="GO:0016020">
    <property type="term" value="C:membrane"/>
    <property type="evidence" value="ECO:0007669"/>
    <property type="project" value="UniProtKB-SubCell"/>
</dbReference>
<evidence type="ECO:0000256" key="7">
    <source>
        <dbReference type="SAM" id="SignalP"/>
    </source>
</evidence>
<feature type="chain" id="PRO_5027813540" evidence="7">
    <location>
        <begin position="16"/>
        <end position="1286"/>
    </location>
</feature>
<comment type="subcellular location">
    <subcellularLocation>
        <location evidence="1">Membrane</location>
    </subcellularLocation>
</comment>
<keyword evidence="2 7" id="KW-0732">Signal</keyword>
<dbReference type="InterPro" id="IPR015631">
    <property type="entry name" value="CD2/SLAM_rcpt"/>
</dbReference>
<dbReference type="GeneID" id="113114360"/>
<dbReference type="Proteomes" id="UP000515129">
    <property type="component" value="Chromosome 14"/>
</dbReference>
<keyword evidence="6" id="KW-0812">Transmembrane</keyword>
<accession>A0A6P6QUI8</accession>
<gene>
    <name evidence="10" type="primary">LOC113114360</name>
</gene>
<feature type="domain" description="Ig-like" evidence="8">
    <location>
        <begin position="384"/>
        <end position="500"/>
    </location>
</feature>
<dbReference type="InterPro" id="IPR013783">
    <property type="entry name" value="Ig-like_fold"/>
</dbReference>
<dbReference type="KEGG" id="caua:113114360"/>
<evidence type="ECO:0000256" key="1">
    <source>
        <dbReference type="ARBA" id="ARBA00004370"/>
    </source>
</evidence>
<dbReference type="Gene3D" id="2.60.40.10">
    <property type="entry name" value="Immunoglobulins"/>
    <property type="match status" value="7"/>
</dbReference>
<proteinExistence type="predicted"/>
<keyword evidence="6" id="KW-1133">Transmembrane helix</keyword>
<evidence type="ECO:0000256" key="5">
    <source>
        <dbReference type="SAM" id="MobiDB-lite"/>
    </source>
</evidence>
<feature type="domain" description="Ig-like" evidence="8">
    <location>
        <begin position="575"/>
        <end position="691"/>
    </location>
</feature>
<evidence type="ECO:0000256" key="2">
    <source>
        <dbReference type="ARBA" id="ARBA00022729"/>
    </source>
</evidence>